<comment type="caution">
    <text evidence="2">The sequence shown here is derived from an EMBL/GenBank/DDBJ whole genome shotgun (WGS) entry which is preliminary data.</text>
</comment>
<organism evidence="2 3">
    <name type="scientific">Dovyalis caffra</name>
    <dbReference type="NCBI Taxonomy" id="77055"/>
    <lineage>
        <taxon>Eukaryota</taxon>
        <taxon>Viridiplantae</taxon>
        <taxon>Streptophyta</taxon>
        <taxon>Embryophyta</taxon>
        <taxon>Tracheophyta</taxon>
        <taxon>Spermatophyta</taxon>
        <taxon>Magnoliopsida</taxon>
        <taxon>eudicotyledons</taxon>
        <taxon>Gunneridae</taxon>
        <taxon>Pentapetalae</taxon>
        <taxon>rosids</taxon>
        <taxon>fabids</taxon>
        <taxon>Malpighiales</taxon>
        <taxon>Salicaceae</taxon>
        <taxon>Flacourtieae</taxon>
        <taxon>Dovyalis</taxon>
    </lineage>
</organism>
<evidence type="ECO:0000313" key="2">
    <source>
        <dbReference type="EMBL" id="CAK7331136.1"/>
    </source>
</evidence>
<keyword evidence="3" id="KW-1185">Reference proteome</keyword>
<accession>A0AAV1RCP9</accession>
<dbReference type="Proteomes" id="UP001314170">
    <property type="component" value="Unassembled WGS sequence"/>
</dbReference>
<dbReference type="AlphaFoldDB" id="A0AAV1RCP9"/>
<evidence type="ECO:0000313" key="3">
    <source>
        <dbReference type="Proteomes" id="UP001314170"/>
    </source>
</evidence>
<feature type="region of interest" description="Disordered" evidence="1">
    <location>
        <begin position="58"/>
        <end position="78"/>
    </location>
</feature>
<protein>
    <submittedName>
        <fullName evidence="2">Uncharacterized protein</fullName>
    </submittedName>
</protein>
<dbReference type="EMBL" id="CAWUPB010000913">
    <property type="protein sequence ID" value="CAK7331136.1"/>
    <property type="molecule type" value="Genomic_DNA"/>
</dbReference>
<proteinExistence type="predicted"/>
<evidence type="ECO:0000256" key="1">
    <source>
        <dbReference type="SAM" id="MobiDB-lite"/>
    </source>
</evidence>
<gene>
    <name evidence="2" type="ORF">DCAF_LOCUS8315</name>
</gene>
<reference evidence="2 3" key="1">
    <citation type="submission" date="2024-01" db="EMBL/GenBank/DDBJ databases">
        <authorList>
            <person name="Waweru B."/>
        </authorList>
    </citation>
    <scope>NUCLEOTIDE SEQUENCE [LARGE SCALE GENOMIC DNA]</scope>
</reference>
<sequence>MEKHLEKGMVPNGGIGFILPWNGMDTAANDIITANCFFIFRDFHEKQVYDVRSICNENNVKSGGKEEEEEEARNHRQD</sequence>
<name>A0AAV1RCP9_9ROSI</name>